<dbReference type="AlphaFoldDB" id="A0A3G1I9C7"/>
<dbReference type="EMBL" id="KY033529">
    <property type="protein sequence ID" value="ART65541.1"/>
    <property type="molecule type" value="Genomic_DNA"/>
</dbReference>
<keyword evidence="8" id="KW-0150">Chloroplast</keyword>
<evidence type="ECO:0000313" key="8">
    <source>
        <dbReference type="EMBL" id="ART65541.1"/>
    </source>
</evidence>
<proteinExistence type="inferred from homology"/>
<feature type="domain" description="Bacterial surface antigen (D15)" evidence="7">
    <location>
        <begin position="604"/>
        <end position="753"/>
    </location>
</feature>
<dbReference type="Gene3D" id="3.10.20.310">
    <property type="entry name" value="membrane protein fhac"/>
    <property type="match status" value="1"/>
</dbReference>
<comment type="subcellular location">
    <subcellularLocation>
        <location evidence="1">Mitochondrion outer membrane</location>
        <topology evidence="1">Multi-pass membrane protein</topology>
    </subcellularLocation>
</comment>
<keyword evidence="3" id="KW-1134">Transmembrane beta strand</keyword>
<name>A0A3G1I9C7_9FLOR</name>
<evidence type="ECO:0000256" key="4">
    <source>
        <dbReference type="ARBA" id="ARBA00022692"/>
    </source>
</evidence>
<keyword evidence="4 6" id="KW-0812">Transmembrane</keyword>
<dbReference type="PANTHER" id="PTHR12815:SF18">
    <property type="entry name" value="SORTING AND ASSEMBLY MACHINERY COMPONENT 50 HOMOLOG"/>
    <property type="match status" value="1"/>
</dbReference>
<dbReference type="PANTHER" id="PTHR12815">
    <property type="entry name" value="SORTING AND ASSEMBLY MACHINERY SAMM50 PROTEIN FAMILY MEMBER"/>
    <property type="match status" value="1"/>
</dbReference>
<dbReference type="Gene3D" id="2.40.160.50">
    <property type="entry name" value="membrane protein fhac: a member of the omp85/tpsb transporter family"/>
    <property type="match status" value="1"/>
</dbReference>
<evidence type="ECO:0000256" key="1">
    <source>
        <dbReference type="ARBA" id="ARBA00004374"/>
    </source>
</evidence>
<keyword evidence="6" id="KW-1133">Transmembrane helix</keyword>
<keyword evidence="8" id="KW-0934">Plastid</keyword>
<sequence>MFTIHKWRIISWIIINILLKFFIQEIPLLKLFKVNQLIEITDISINRYQAFNSLLVKQTDVSSEIIISGLNNNIVKKKIIDLFEVIVNSHTYMSRQQIQYLINKLKLSGFFVYVDFNIYYLYTHQVVIIDVISNPILDKVYVLNYQDKLIPSSYILFLFRLQLGYPKSFIQIHDSINQMIQWYHLRGYYQVNIELEDNHVSNNVLVLSIHESKINKIEIITYIKHSNQKISNNKTLSPNLVIKTLNIKLNQALNIKHLDYGISKLKLQKIIVQCTYQMRSNYERTNGFILQLRIEVCDNRSTYIFANKIIIPSNLLQLLEPLILYTLDYCLLNNLFASNLFNHTLGLFINNVIVPSIYSCNSLIYTYMASHDNRPYKLLHRKQIYSVPEIYEWYLTPLVFIAGNNFGFRHYIGNINFKNKRYIVDLQFPETGLYFNLRYENLFINLFGLTLNLLTCSMFQQTYMYTQNNIPVLLDQINSKSFSSQDSIFHQAGIQIKIINEINKHFSLKEEFFFKKISKKYLTLYNNISWNNIDFITDPYLINNLYSSFKQIWLSNTQNFLCFQIRLIYDNILGINYPWKNIQLMLKSIHFMPVMIKKNNQYLNYSNNLKFKIIYNQNIYLSFNGIKKQILIAKLELVTSLGSNYHFPFSEIFFLLGPDKIRGYKEQVFYLPNLKFLVMNLEYHLFCIQSNSFFVFIDYVYNISYTKNYNSIGILYNLDQFNYRLAYGLGLQIQTPIKQIPPLRLEYGFNINNNYSFHLRINKYYR</sequence>
<feature type="transmembrane region" description="Helical" evidence="6">
    <location>
        <begin position="7"/>
        <end position="23"/>
    </location>
</feature>
<protein>
    <recommendedName>
        <fullName evidence="7">Bacterial surface antigen (D15) domain-containing protein</fullName>
    </recommendedName>
</protein>
<geneLocation type="chloroplast" evidence="8"/>
<dbReference type="InterPro" id="IPR039910">
    <property type="entry name" value="D15-like"/>
</dbReference>
<dbReference type="GeneID" id="33350885"/>
<evidence type="ECO:0000256" key="6">
    <source>
        <dbReference type="SAM" id="Phobius"/>
    </source>
</evidence>
<keyword evidence="5 6" id="KW-0472">Membrane</keyword>
<reference evidence="8" key="1">
    <citation type="journal article" date="2017" name="Sci. Rep.">
        <title>Origin and evolutionary history of freshwater Rhodophyta: further insights based on phylogenomic evidence.</title>
        <authorList>
            <person name="Nan F."/>
            <person name="Feng J."/>
            <person name="Lv J."/>
            <person name="Liu Q."/>
            <person name="Fang K."/>
            <person name="Gong C."/>
            <person name="Xie S."/>
        </authorList>
    </citation>
    <scope>NUCLEOTIDE SEQUENCE</scope>
</reference>
<comment type="similarity">
    <text evidence="2">Belongs to the SAM50/omp85 family.</text>
</comment>
<dbReference type="Pfam" id="PF01103">
    <property type="entry name" value="Omp85"/>
    <property type="match status" value="1"/>
</dbReference>
<evidence type="ECO:0000256" key="5">
    <source>
        <dbReference type="ARBA" id="ARBA00023136"/>
    </source>
</evidence>
<dbReference type="RefSeq" id="YP_009390142.1">
    <property type="nucleotide sequence ID" value="NC_035231.1"/>
</dbReference>
<organism evidence="8">
    <name type="scientific">Sheathia arcuata</name>
    <dbReference type="NCBI Taxonomy" id="340433"/>
    <lineage>
        <taxon>Eukaryota</taxon>
        <taxon>Rhodophyta</taxon>
        <taxon>Florideophyceae</taxon>
        <taxon>Nemaliophycidae</taxon>
        <taxon>Batrachospermales</taxon>
        <taxon>Batrachospermaceae</taxon>
        <taxon>Sheathia</taxon>
    </lineage>
</organism>
<dbReference type="GO" id="GO:0005741">
    <property type="term" value="C:mitochondrial outer membrane"/>
    <property type="evidence" value="ECO:0007669"/>
    <property type="project" value="UniProtKB-SubCell"/>
</dbReference>
<evidence type="ECO:0000259" key="7">
    <source>
        <dbReference type="Pfam" id="PF01103"/>
    </source>
</evidence>
<accession>A0A3G1I9C7</accession>
<evidence type="ECO:0000256" key="2">
    <source>
        <dbReference type="ARBA" id="ARBA00010913"/>
    </source>
</evidence>
<dbReference type="InterPro" id="IPR000184">
    <property type="entry name" value="Bac_surfAg_D15"/>
</dbReference>
<evidence type="ECO:0000256" key="3">
    <source>
        <dbReference type="ARBA" id="ARBA00022452"/>
    </source>
</evidence>